<gene>
    <name evidence="6" type="ORF">H4W31_004924</name>
</gene>
<keyword evidence="2 6" id="KW-0238">DNA-binding</keyword>
<feature type="domain" description="OmpR/PhoB-type" evidence="4">
    <location>
        <begin position="46"/>
        <end position="117"/>
    </location>
</feature>
<evidence type="ECO:0000313" key="7">
    <source>
        <dbReference type="Proteomes" id="UP000649753"/>
    </source>
</evidence>
<evidence type="ECO:0000259" key="5">
    <source>
        <dbReference type="SMART" id="SM01043"/>
    </source>
</evidence>
<dbReference type="SUPFAM" id="SSF46894">
    <property type="entry name" value="C-terminal effector domain of the bipartite response regulators"/>
    <property type="match status" value="1"/>
</dbReference>
<dbReference type="InterPro" id="IPR011990">
    <property type="entry name" value="TPR-like_helical_dom_sf"/>
</dbReference>
<comment type="similarity">
    <text evidence="1">Belongs to the AfsR/DnrI/RedD regulatory family.</text>
</comment>
<dbReference type="GO" id="GO:0000160">
    <property type="term" value="P:phosphorelay signal transduction system"/>
    <property type="evidence" value="ECO:0007669"/>
    <property type="project" value="InterPro"/>
</dbReference>
<dbReference type="InterPro" id="IPR005158">
    <property type="entry name" value="BTAD"/>
</dbReference>
<name>A0A927R8Z8_9ACTN</name>
<dbReference type="InterPro" id="IPR051677">
    <property type="entry name" value="AfsR-DnrI-RedD_regulator"/>
</dbReference>
<evidence type="ECO:0000259" key="4">
    <source>
        <dbReference type="SMART" id="SM00862"/>
    </source>
</evidence>
<dbReference type="Pfam" id="PF03704">
    <property type="entry name" value="BTAD"/>
    <property type="match status" value="1"/>
</dbReference>
<dbReference type="InterPro" id="IPR001867">
    <property type="entry name" value="OmpR/PhoB-type_DNA-bd"/>
</dbReference>
<dbReference type="GO" id="GO:0006355">
    <property type="term" value="P:regulation of DNA-templated transcription"/>
    <property type="evidence" value="ECO:0007669"/>
    <property type="project" value="InterPro"/>
</dbReference>
<organism evidence="6 7">
    <name type="scientific">Plantactinospora soyae</name>
    <dbReference type="NCBI Taxonomy" id="1544732"/>
    <lineage>
        <taxon>Bacteria</taxon>
        <taxon>Bacillati</taxon>
        <taxon>Actinomycetota</taxon>
        <taxon>Actinomycetes</taxon>
        <taxon>Micromonosporales</taxon>
        <taxon>Micromonosporaceae</taxon>
        <taxon>Plantactinospora</taxon>
    </lineage>
</organism>
<keyword evidence="7" id="KW-1185">Reference proteome</keyword>
<evidence type="ECO:0000256" key="2">
    <source>
        <dbReference type="ARBA" id="ARBA00023125"/>
    </source>
</evidence>
<accession>A0A927R8Z8</accession>
<evidence type="ECO:0000256" key="1">
    <source>
        <dbReference type="ARBA" id="ARBA00005820"/>
    </source>
</evidence>
<dbReference type="InterPro" id="IPR036388">
    <property type="entry name" value="WH-like_DNA-bd_sf"/>
</dbReference>
<dbReference type="SMART" id="SM01043">
    <property type="entry name" value="BTAD"/>
    <property type="match status" value="1"/>
</dbReference>
<dbReference type="RefSeq" id="WP_192768778.1">
    <property type="nucleotide sequence ID" value="NZ_JADBEB010000001.1"/>
</dbReference>
<dbReference type="SUPFAM" id="SSF48452">
    <property type="entry name" value="TPR-like"/>
    <property type="match status" value="1"/>
</dbReference>
<dbReference type="AlphaFoldDB" id="A0A927R8Z8"/>
<evidence type="ECO:0000256" key="3">
    <source>
        <dbReference type="SAM" id="MobiDB-lite"/>
    </source>
</evidence>
<protein>
    <submittedName>
        <fullName evidence="6">DNA-binding SARP family transcriptional activator</fullName>
    </submittedName>
</protein>
<evidence type="ECO:0000313" key="6">
    <source>
        <dbReference type="EMBL" id="MBE1489286.1"/>
    </source>
</evidence>
<dbReference type="PANTHER" id="PTHR35807">
    <property type="entry name" value="TRANSCRIPTIONAL REGULATOR REDD-RELATED"/>
    <property type="match status" value="1"/>
</dbReference>
<dbReference type="PANTHER" id="PTHR35807:SF2">
    <property type="entry name" value="TRANSCRIPTIONAL ACTIVATOR DOMAIN"/>
    <property type="match status" value="1"/>
</dbReference>
<dbReference type="EMBL" id="JADBEB010000001">
    <property type="protein sequence ID" value="MBE1489286.1"/>
    <property type="molecule type" value="Genomic_DNA"/>
</dbReference>
<sequence length="272" mass="29229">MGYSRHQPIRGRTAGEVGPEAGPLPAHAGPPLVLRCFGGFHLEIPGRQLDWATVRPRVRALLRFLAAHGGRPVHREIILTALWPELPVRTGIRNLHVGVSTLRAFLEPGVRRGGSRFVRRDAESYLLALPSTARCDVRSFEVAVAGWRRAVGTGARGAAASVLREALAQYGGDLLPEEGPAEWVVAERDRYRTLAAESAATLAALELEAGHFAAAVAAARRGLEIDGFRDDAWRVLAEAHQRSGDPAAAARARSGYDRVLRTLGVSGPAWAA</sequence>
<dbReference type="GO" id="GO:0003677">
    <property type="term" value="F:DNA binding"/>
    <property type="evidence" value="ECO:0007669"/>
    <property type="project" value="UniProtKB-KW"/>
</dbReference>
<proteinExistence type="inferred from homology"/>
<dbReference type="Proteomes" id="UP000649753">
    <property type="component" value="Unassembled WGS sequence"/>
</dbReference>
<dbReference type="Gene3D" id="1.25.40.10">
    <property type="entry name" value="Tetratricopeptide repeat domain"/>
    <property type="match status" value="1"/>
</dbReference>
<dbReference type="Gene3D" id="1.10.10.10">
    <property type="entry name" value="Winged helix-like DNA-binding domain superfamily/Winged helix DNA-binding domain"/>
    <property type="match status" value="1"/>
</dbReference>
<dbReference type="InterPro" id="IPR016032">
    <property type="entry name" value="Sig_transdc_resp-reg_C-effctor"/>
</dbReference>
<reference evidence="6" key="1">
    <citation type="submission" date="2020-10" db="EMBL/GenBank/DDBJ databases">
        <title>Sequencing the genomes of 1000 actinobacteria strains.</title>
        <authorList>
            <person name="Klenk H.-P."/>
        </authorList>
    </citation>
    <scope>NUCLEOTIDE SEQUENCE</scope>
    <source>
        <strain evidence="6">DSM 46832</strain>
    </source>
</reference>
<comment type="caution">
    <text evidence="6">The sequence shown here is derived from an EMBL/GenBank/DDBJ whole genome shotgun (WGS) entry which is preliminary data.</text>
</comment>
<feature type="domain" description="Bacterial transcriptional activator" evidence="5">
    <location>
        <begin position="135"/>
        <end position="271"/>
    </location>
</feature>
<dbReference type="SMART" id="SM00862">
    <property type="entry name" value="Trans_reg_C"/>
    <property type="match status" value="1"/>
</dbReference>
<feature type="region of interest" description="Disordered" evidence="3">
    <location>
        <begin position="1"/>
        <end position="23"/>
    </location>
</feature>